<comment type="similarity">
    <text evidence="2 9">Belongs to the uroporphyrinogen-III synthase family.</text>
</comment>
<dbReference type="EMBL" id="SLVX01000007">
    <property type="protein sequence ID" value="TCN45331.1"/>
    <property type="molecule type" value="Genomic_DNA"/>
</dbReference>
<feature type="domain" description="Tetrapyrrole biosynthesis uroporphyrinogen III synthase" evidence="10">
    <location>
        <begin position="14"/>
        <end position="238"/>
    </location>
</feature>
<organism evidence="11 12">
    <name type="scientific">Shinella granuli</name>
    <dbReference type="NCBI Taxonomy" id="323621"/>
    <lineage>
        <taxon>Bacteria</taxon>
        <taxon>Pseudomonadati</taxon>
        <taxon>Pseudomonadota</taxon>
        <taxon>Alphaproteobacteria</taxon>
        <taxon>Hyphomicrobiales</taxon>
        <taxon>Rhizobiaceae</taxon>
        <taxon>Shinella</taxon>
    </lineage>
</organism>
<dbReference type="InterPro" id="IPR039793">
    <property type="entry name" value="UROS/Hem4"/>
</dbReference>
<dbReference type="PANTHER" id="PTHR38042:SF1">
    <property type="entry name" value="UROPORPHYRINOGEN-III SYNTHASE, CHLOROPLASTIC"/>
    <property type="match status" value="1"/>
</dbReference>
<dbReference type="GO" id="GO:0006782">
    <property type="term" value="P:protoporphyrinogen IX biosynthetic process"/>
    <property type="evidence" value="ECO:0007669"/>
    <property type="project" value="UniProtKB-UniRule"/>
</dbReference>
<gene>
    <name evidence="11" type="ORF">EV665_107166</name>
</gene>
<accession>A0A4R2CW50</accession>
<evidence type="ECO:0000259" key="10">
    <source>
        <dbReference type="Pfam" id="PF02602"/>
    </source>
</evidence>
<keyword evidence="12" id="KW-1185">Reference proteome</keyword>
<evidence type="ECO:0000256" key="6">
    <source>
        <dbReference type="ARBA" id="ARBA00037589"/>
    </source>
</evidence>
<evidence type="ECO:0000256" key="2">
    <source>
        <dbReference type="ARBA" id="ARBA00008133"/>
    </source>
</evidence>
<dbReference type="RefSeq" id="WP_162853058.1">
    <property type="nucleotide sequence ID" value="NZ_BAABEI010000012.1"/>
</dbReference>
<dbReference type="InterPro" id="IPR036108">
    <property type="entry name" value="4pyrrol_syn_uPrphyn_synt_sf"/>
</dbReference>
<dbReference type="NCBIfam" id="NF006621">
    <property type="entry name" value="PRK09189.1"/>
    <property type="match status" value="1"/>
</dbReference>
<reference evidence="11 12" key="1">
    <citation type="submission" date="2019-03" db="EMBL/GenBank/DDBJ databases">
        <title>Genomic Encyclopedia of Type Strains, Phase IV (KMG-IV): sequencing the most valuable type-strain genomes for metagenomic binning, comparative biology and taxonomic classification.</title>
        <authorList>
            <person name="Goeker M."/>
        </authorList>
    </citation>
    <scope>NUCLEOTIDE SEQUENCE [LARGE SCALE GENOMIC DNA]</scope>
    <source>
        <strain evidence="11 12">DSM 18401</strain>
    </source>
</reference>
<evidence type="ECO:0000313" key="11">
    <source>
        <dbReference type="EMBL" id="TCN45331.1"/>
    </source>
</evidence>
<comment type="function">
    <text evidence="6 9">Catalyzes cyclization of the linear tetrapyrrole, hydroxymethylbilane, to the macrocyclic uroporphyrinogen III.</text>
</comment>
<evidence type="ECO:0000256" key="8">
    <source>
        <dbReference type="ARBA" id="ARBA00048617"/>
    </source>
</evidence>
<proteinExistence type="inferred from homology"/>
<dbReference type="Proteomes" id="UP000295351">
    <property type="component" value="Unassembled WGS sequence"/>
</dbReference>
<evidence type="ECO:0000256" key="9">
    <source>
        <dbReference type="RuleBase" id="RU366031"/>
    </source>
</evidence>
<sequence length="241" mass="25804">MRVLVLRPEQTAARTARKLAALGHETVCLPLSKPEHDLDAVKAALAERHSAIAITSAEVARLFGRLGDAIDRHLLTTVFSVGQASADAASAAGFRTVLTPGGDGRDLADMIVAHCRDFGMPAEPILYLAGVPRARSFEARLAEAGIPFRTVEAYRMVPVVPRRTEAEAALLKPVPDAVLFYSGESARAFFTLSPLVEIPERFLSTLMLCMSANVAKAVPQRFAASTVIASSPNEESLLDLL</sequence>
<dbReference type="PANTHER" id="PTHR38042">
    <property type="entry name" value="UROPORPHYRINOGEN-III SYNTHASE, CHLOROPLASTIC"/>
    <property type="match status" value="1"/>
</dbReference>
<dbReference type="Gene3D" id="3.40.50.10090">
    <property type="match status" value="2"/>
</dbReference>
<keyword evidence="5 9" id="KW-0627">Porphyrin biosynthesis</keyword>
<dbReference type="EC" id="4.2.1.75" evidence="3 9"/>
<dbReference type="CDD" id="cd06578">
    <property type="entry name" value="HemD"/>
    <property type="match status" value="1"/>
</dbReference>
<dbReference type="UniPathway" id="UPA00251">
    <property type="reaction ID" value="UER00320"/>
</dbReference>
<dbReference type="GO" id="GO:0004852">
    <property type="term" value="F:uroporphyrinogen-III synthase activity"/>
    <property type="evidence" value="ECO:0007669"/>
    <property type="project" value="UniProtKB-UniRule"/>
</dbReference>
<evidence type="ECO:0000256" key="4">
    <source>
        <dbReference type="ARBA" id="ARBA00023239"/>
    </source>
</evidence>
<evidence type="ECO:0000313" key="12">
    <source>
        <dbReference type="Proteomes" id="UP000295351"/>
    </source>
</evidence>
<comment type="catalytic activity">
    <reaction evidence="8 9">
        <text>hydroxymethylbilane = uroporphyrinogen III + H2O</text>
        <dbReference type="Rhea" id="RHEA:18965"/>
        <dbReference type="ChEBI" id="CHEBI:15377"/>
        <dbReference type="ChEBI" id="CHEBI:57308"/>
        <dbReference type="ChEBI" id="CHEBI:57845"/>
        <dbReference type="EC" id="4.2.1.75"/>
    </reaction>
</comment>
<dbReference type="InterPro" id="IPR003754">
    <property type="entry name" value="4pyrrol_synth_uPrphyn_synth"/>
</dbReference>
<evidence type="ECO:0000256" key="3">
    <source>
        <dbReference type="ARBA" id="ARBA00013109"/>
    </source>
</evidence>
<dbReference type="GO" id="GO:0006780">
    <property type="term" value="P:uroporphyrinogen III biosynthetic process"/>
    <property type="evidence" value="ECO:0007669"/>
    <property type="project" value="UniProtKB-UniRule"/>
</dbReference>
<dbReference type="Pfam" id="PF02602">
    <property type="entry name" value="HEM4"/>
    <property type="match status" value="1"/>
</dbReference>
<evidence type="ECO:0000256" key="5">
    <source>
        <dbReference type="ARBA" id="ARBA00023244"/>
    </source>
</evidence>
<keyword evidence="4 9" id="KW-0456">Lyase</keyword>
<comment type="pathway">
    <text evidence="1 9">Porphyrin-containing compound metabolism; protoporphyrin-IX biosynthesis; coproporphyrinogen-III from 5-aminolevulinate: step 3/4.</text>
</comment>
<evidence type="ECO:0000256" key="7">
    <source>
        <dbReference type="ARBA" id="ARBA00040167"/>
    </source>
</evidence>
<comment type="caution">
    <text evidence="11">The sequence shown here is derived from an EMBL/GenBank/DDBJ whole genome shotgun (WGS) entry which is preliminary data.</text>
</comment>
<protein>
    <recommendedName>
        <fullName evidence="7 9">Uroporphyrinogen-III synthase</fullName>
        <ecNumber evidence="3 9">4.2.1.75</ecNumber>
    </recommendedName>
</protein>
<dbReference type="SUPFAM" id="SSF69618">
    <property type="entry name" value="HemD-like"/>
    <property type="match status" value="1"/>
</dbReference>
<dbReference type="AlphaFoldDB" id="A0A4R2CW50"/>
<name>A0A4R2CW50_SHIGR</name>
<evidence type="ECO:0000256" key="1">
    <source>
        <dbReference type="ARBA" id="ARBA00004772"/>
    </source>
</evidence>